<name>A0A6G1SME7_9ACAR</name>
<dbReference type="InterPro" id="IPR011990">
    <property type="entry name" value="TPR-like_helical_dom_sf"/>
</dbReference>
<evidence type="ECO:0000256" key="1">
    <source>
        <dbReference type="ARBA" id="ARBA00022737"/>
    </source>
</evidence>
<keyword evidence="2 3" id="KW-0802">TPR repeat</keyword>
<dbReference type="EMBL" id="GGYP01006778">
    <property type="protein sequence ID" value="MDE51549.1"/>
    <property type="molecule type" value="Transcribed_RNA"/>
</dbReference>
<evidence type="ECO:0000313" key="4">
    <source>
        <dbReference type="EMBL" id="MDE51549.1"/>
    </source>
</evidence>
<evidence type="ECO:0000256" key="2">
    <source>
        <dbReference type="ARBA" id="ARBA00022803"/>
    </source>
</evidence>
<dbReference type="GO" id="GO:0120170">
    <property type="term" value="F:intraciliary transport particle B binding"/>
    <property type="evidence" value="ECO:0007669"/>
    <property type="project" value="TreeGrafter"/>
</dbReference>
<keyword evidence="3" id="KW-0970">Cilium biogenesis/degradation</keyword>
<evidence type="ECO:0000256" key="3">
    <source>
        <dbReference type="RuleBase" id="RU367070"/>
    </source>
</evidence>
<dbReference type="GO" id="GO:0030992">
    <property type="term" value="C:intraciliary transport particle B"/>
    <property type="evidence" value="ECO:0007669"/>
    <property type="project" value="TreeGrafter"/>
</dbReference>
<accession>A0A6G1SME7</accession>
<dbReference type="InterPro" id="IPR039941">
    <property type="entry name" value="TT30"/>
</dbReference>
<proteinExistence type="inferred from homology"/>
<sequence length="402" mass="46212">MDDLHTMEEDATELFRQGKFSEACAIFKRLSQTTDSSSHEELYKFNIASCHAAQEDYITALNQWMDLRSLASDDIECMFNKAVCMIKLNRPALALSIMNILARNVRNNNKTKDDHHQQEQLIVQLLVHCMNNLDQHNLNRSQCRLLEKLLNDYKPQIVAMYGEDMWTQNMGHVLFIADNRFSNCLKMYETLVTAADNQDEPNDPGDILKVDPMVLSNLCVSYILTGRNRDAEELIKEIEYAEETQGQSSFMFDKSGLLHSQMLHNNSHDSNAAAVTSDSQLTHMNLAIGTLYCVKGNHEFGLSRIFKSLEPIERKLTGQFWRQAKKCILSTLDKHCKQLIYIKDELFEQMIAFLIQCETHGVHIIANNNDHRARKPLTIDGRNSVTYEARYLRSIILTLIND</sequence>
<dbReference type="AlphaFoldDB" id="A0A6G1SME7"/>
<comment type="similarity">
    <text evidence="3">Belongs to the TTC30/dfy-1/fleer family.</text>
</comment>
<gene>
    <name evidence="4" type="primary">ttc30a</name>
    <name evidence="4" type="ORF">g.7327</name>
</gene>
<keyword evidence="1" id="KW-0677">Repeat</keyword>
<dbReference type="GO" id="GO:0005879">
    <property type="term" value="C:axonemal microtubule"/>
    <property type="evidence" value="ECO:0007669"/>
    <property type="project" value="UniProtKB-UniRule"/>
</dbReference>
<comment type="function">
    <text evidence="3">Required for polyglutamylation of axonemal tubulin. Plays a role in anterograde intraflagellar transport (IFT), the process by which cilia precursors are transported from the base of the cilium to the site of their incorporation at the tip.</text>
</comment>
<dbReference type="PANTHER" id="PTHR20931">
    <property type="entry name" value="TETRATRICOPEPTIDE REPEAT PROTEIN 30"/>
    <property type="match status" value="1"/>
</dbReference>
<dbReference type="GO" id="GO:0042073">
    <property type="term" value="P:intraciliary transport"/>
    <property type="evidence" value="ECO:0007669"/>
    <property type="project" value="UniProtKB-UniRule"/>
</dbReference>
<organism evidence="4">
    <name type="scientific">Aceria tosichella</name>
    <name type="common">wheat curl mite</name>
    <dbReference type="NCBI Taxonomy" id="561515"/>
    <lineage>
        <taxon>Eukaryota</taxon>
        <taxon>Metazoa</taxon>
        <taxon>Ecdysozoa</taxon>
        <taxon>Arthropoda</taxon>
        <taxon>Chelicerata</taxon>
        <taxon>Arachnida</taxon>
        <taxon>Acari</taxon>
        <taxon>Acariformes</taxon>
        <taxon>Trombidiformes</taxon>
        <taxon>Prostigmata</taxon>
        <taxon>Eupodina</taxon>
        <taxon>Eriophyoidea</taxon>
        <taxon>Eriophyidae</taxon>
        <taxon>Eriophyinae</taxon>
        <taxon>Aceriini</taxon>
        <taxon>Aceria</taxon>
    </lineage>
</organism>
<protein>
    <recommendedName>
        <fullName evidence="3">Tetratricopeptide repeat protein 30</fullName>
    </recommendedName>
</protein>
<keyword evidence="3" id="KW-0969">Cilium</keyword>
<comment type="subcellular location">
    <subcellularLocation>
        <location evidence="3">Cell projection</location>
        <location evidence="3">Cilium</location>
    </subcellularLocation>
</comment>
<dbReference type="SUPFAM" id="SSF48452">
    <property type="entry name" value="TPR-like"/>
    <property type="match status" value="1"/>
</dbReference>
<reference evidence="4" key="1">
    <citation type="submission" date="2018-10" db="EMBL/GenBank/DDBJ databases">
        <title>Transcriptome assembly of Aceria tosichella (Wheat curl mite) Type 2.</title>
        <authorList>
            <person name="Scully E.D."/>
            <person name="Geib S.M."/>
            <person name="Palmer N.A."/>
            <person name="Gupta A.K."/>
            <person name="Sarath G."/>
            <person name="Tatineni S."/>
        </authorList>
    </citation>
    <scope>NUCLEOTIDE SEQUENCE</scope>
    <source>
        <strain evidence="4">LincolnNE</strain>
    </source>
</reference>
<keyword evidence="3" id="KW-0966">Cell projection</keyword>
<dbReference type="Gene3D" id="1.25.40.10">
    <property type="entry name" value="Tetratricopeptide repeat domain"/>
    <property type="match status" value="1"/>
</dbReference>
<dbReference type="PANTHER" id="PTHR20931:SF0">
    <property type="entry name" value="TETRATRICOPEPTIDE REPEAT PROTEIN 30"/>
    <property type="match status" value="1"/>
</dbReference>